<gene>
    <name evidence="1" type="ORF">Fmac_000844</name>
</gene>
<accession>A0ABD1NFF7</accession>
<keyword evidence="2" id="KW-1185">Reference proteome</keyword>
<reference evidence="1 2" key="1">
    <citation type="submission" date="2024-08" db="EMBL/GenBank/DDBJ databases">
        <title>Insights into the chromosomal genome structure of Flemingia macrophylla.</title>
        <authorList>
            <person name="Ding Y."/>
            <person name="Zhao Y."/>
            <person name="Bi W."/>
            <person name="Wu M."/>
            <person name="Zhao G."/>
            <person name="Gong Y."/>
            <person name="Li W."/>
            <person name="Zhang P."/>
        </authorList>
    </citation>
    <scope>NUCLEOTIDE SEQUENCE [LARGE SCALE GENOMIC DNA]</scope>
    <source>
        <strain evidence="1">DYQJB</strain>
        <tissue evidence="1">Leaf</tissue>
    </source>
</reference>
<evidence type="ECO:0000313" key="1">
    <source>
        <dbReference type="EMBL" id="KAL2346844.1"/>
    </source>
</evidence>
<evidence type="ECO:0000313" key="2">
    <source>
        <dbReference type="Proteomes" id="UP001603857"/>
    </source>
</evidence>
<dbReference type="Pfam" id="PF05553">
    <property type="entry name" value="DUF761"/>
    <property type="match status" value="1"/>
</dbReference>
<dbReference type="InterPro" id="IPR008480">
    <property type="entry name" value="DUF761_pln"/>
</dbReference>
<dbReference type="Proteomes" id="UP001603857">
    <property type="component" value="Unassembled WGS sequence"/>
</dbReference>
<sequence length="116" mass="14131">METHKSSPLIRQFVRSMKKLKSLIHSWRLHLSESRSLKQRWCKLFHKQIGMQSFLEEEEINDDQKVQYRRTISYVSEDDIDKRAEAFIANFRRQLSLERIVYSEPKYYIRDSFEGD</sequence>
<dbReference type="EMBL" id="JBGMDY010000001">
    <property type="protein sequence ID" value="KAL2346844.1"/>
    <property type="molecule type" value="Genomic_DNA"/>
</dbReference>
<proteinExistence type="predicted"/>
<comment type="caution">
    <text evidence="1">The sequence shown here is derived from an EMBL/GenBank/DDBJ whole genome shotgun (WGS) entry which is preliminary data.</text>
</comment>
<name>A0ABD1NFF7_9FABA</name>
<organism evidence="1 2">
    <name type="scientific">Flemingia macrophylla</name>
    <dbReference type="NCBI Taxonomy" id="520843"/>
    <lineage>
        <taxon>Eukaryota</taxon>
        <taxon>Viridiplantae</taxon>
        <taxon>Streptophyta</taxon>
        <taxon>Embryophyta</taxon>
        <taxon>Tracheophyta</taxon>
        <taxon>Spermatophyta</taxon>
        <taxon>Magnoliopsida</taxon>
        <taxon>eudicotyledons</taxon>
        <taxon>Gunneridae</taxon>
        <taxon>Pentapetalae</taxon>
        <taxon>rosids</taxon>
        <taxon>fabids</taxon>
        <taxon>Fabales</taxon>
        <taxon>Fabaceae</taxon>
        <taxon>Papilionoideae</taxon>
        <taxon>50 kb inversion clade</taxon>
        <taxon>NPAAA clade</taxon>
        <taxon>indigoferoid/millettioid clade</taxon>
        <taxon>Phaseoleae</taxon>
        <taxon>Flemingia</taxon>
    </lineage>
</organism>
<dbReference type="AlphaFoldDB" id="A0ABD1NFF7"/>
<protein>
    <submittedName>
        <fullName evidence="1">Uncharacterized protein</fullName>
    </submittedName>
</protein>